<evidence type="ECO:0000313" key="3">
    <source>
        <dbReference type="Proteomes" id="UP000186878"/>
    </source>
</evidence>
<name>A0A1Q8SRX8_9GAMM</name>
<dbReference type="OrthoDB" id="21939at2"/>
<dbReference type="RefSeq" id="WP_075570223.1">
    <property type="nucleotide sequence ID" value="NZ_MSDO01000014.1"/>
</dbReference>
<evidence type="ECO:0000256" key="1">
    <source>
        <dbReference type="SAM" id="Phobius"/>
    </source>
</evidence>
<feature type="transmembrane region" description="Helical" evidence="1">
    <location>
        <begin position="20"/>
        <end position="43"/>
    </location>
</feature>
<accession>A0A1Q8SRX8</accession>
<protein>
    <recommendedName>
        <fullName evidence="4">DUF2878 domain-containing protein</fullName>
    </recommendedName>
</protein>
<evidence type="ECO:0008006" key="4">
    <source>
        <dbReference type="Google" id="ProtNLM"/>
    </source>
</evidence>
<feature type="transmembrane region" description="Helical" evidence="1">
    <location>
        <begin position="137"/>
        <end position="155"/>
    </location>
</feature>
<dbReference type="InterPro" id="IPR021306">
    <property type="entry name" value="DUF2878"/>
</dbReference>
<evidence type="ECO:0000313" key="2">
    <source>
        <dbReference type="EMBL" id="OLO04146.1"/>
    </source>
</evidence>
<keyword evidence="3" id="KW-1185">Reference proteome</keyword>
<dbReference type="Proteomes" id="UP000186878">
    <property type="component" value="Unassembled WGS sequence"/>
</dbReference>
<reference evidence="2 3" key="1">
    <citation type="submission" date="2016-12" db="EMBL/GenBank/DDBJ databases">
        <title>Draft genome sequences of strains Salinicola socius SMB35, Salinicola sp. MH3R3-1 and Chromohalobacter sp. SMB17 from the Verkhnekamsk potash mining region of Russia.</title>
        <authorList>
            <person name="Mavrodi D.V."/>
            <person name="Olsson B.E."/>
            <person name="Korsakova E.S."/>
            <person name="Pyankova A."/>
            <person name="Mavrodi O.V."/>
            <person name="Plotnikova E.G."/>
        </authorList>
    </citation>
    <scope>NUCLEOTIDE SEQUENCE [LARGE SCALE GENOMIC DNA]</scope>
    <source>
        <strain evidence="2 3">SMB35</strain>
    </source>
</reference>
<feature type="transmembrane region" description="Helical" evidence="1">
    <location>
        <begin position="84"/>
        <end position="105"/>
    </location>
</feature>
<sequence>MPPSNSRLALIANALMFQGGWFACVLGGSGWASVVMPLILWAHWHWLARAGEWRWWLGFAMTGVIVDGGLMIAGGIEIEHGSPFWLWALWPLFATTLHHCLAWLWSHRALAVACGIIGGPMSYLSGAALAGVNIQPWAIAVEAMVWAIICSGVAWRLGGSPQSQPGGQNQE</sequence>
<dbReference type="AlphaFoldDB" id="A0A1Q8SRX8"/>
<keyword evidence="1" id="KW-1133">Transmembrane helix</keyword>
<dbReference type="EMBL" id="MSDO01000014">
    <property type="protein sequence ID" value="OLO04146.1"/>
    <property type="molecule type" value="Genomic_DNA"/>
</dbReference>
<organism evidence="2 3">
    <name type="scientific">Salinicola socius</name>
    <dbReference type="NCBI Taxonomy" id="404433"/>
    <lineage>
        <taxon>Bacteria</taxon>
        <taxon>Pseudomonadati</taxon>
        <taxon>Pseudomonadota</taxon>
        <taxon>Gammaproteobacteria</taxon>
        <taxon>Oceanospirillales</taxon>
        <taxon>Halomonadaceae</taxon>
        <taxon>Salinicola</taxon>
    </lineage>
</organism>
<dbReference type="Pfam" id="PF11086">
    <property type="entry name" value="DUF2878"/>
    <property type="match status" value="1"/>
</dbReference>
<feature type="transmembrane region" description="Helical" evidence="1">
    <location>
        <begin position="110"/>
        <end position="131"/>
    </location>
</feature>
<gene>
    <name evidence="2" type="ORF">BTW07_10985</name>
</gene>
<dbReference type="STRING" id="404433.BTW07_10985"/>
<keyword evidence="1" id="KW-0472">Membrane</keyword>
<comment type="caution">
    <text evidence="2">The sequence shown here is derived from an EMBL/GenBank/DDBJ whole genome shotgun (WGS) entry which is preliminary data.</text>
</comment>
<feature type="transmembrane region" description="Helical" evidence="1">
    <location>
        <begin position="55"/>
        <end position="78"/>
    </location>
</feature>
<proteinExistence type="predicted"/>
<keyword evidence="1" id="KW-0812">Transmembrane</keyword>
<dbReference type="PROSITE" id="PS51257">
    <property type="entry name" value="PROKAR_LIPOPROTEIN"/>
    <property type="match status" value="1"/>
</dbReference>